<evidence type="ECO:0000313" key="2">
    <source>
        <dbReference type="EMBL" id="CAD2218760.1"/>
    </source>
</evidence>
<evidence type="ECO:0000256" key="1">
    <source>
        <dbReference type="SAM" id="MobiDB-lite"/>
    </source>
</evidence>
<organism evidence="2 3">
    <name type="scientific">Angomonas deanei</name>
    <dbReference type="NCBI Taxonomy" id="59799"/>
    <lineage>
        <taxon>Eukaryota</taxon>
        <taxon>Discoba</taxon>
        <taxon>Euglenozoa</taxon>
        <taxon>Kinetoplastea</taxon>
        <taxon>Metakinetoplastina</taxon>
        <taxon>Trypanosomatida</taxon>
        <taxon>Trypanosomatidae</taxon>
        <taxon>Strigomonadinae</taxon>
        <taxon>Angomonas</taxon>
    </lineage>
</organism>
<dbReference type="EMBL" id="LR877156">
    <property type="protein sequence ID" value="CAD2218760.1"/>
    <property type="molecule type" value="Genomic_DNA"/>
</dbReference>
<dbReference type="AlphaFoldDB" id="A0A7G2CFZ9"/>
<accession>A0A7G2CFZ9</accession>
<feature type="region of interest" description="Disordered" evidence="1">
    <location>
        <begin position="195"/>
        <end position="216"/>
    </location>
</feature>
<keyword evidence="3" id="KW-1185">Reference proteome</keyword>
<protein>
    <submittedName>
        <fullName evidence="2">Uncharacterized protein</fullName>
    </submittedName>
</protein>
<reference evidence="2 3" key="1">
    <citation type="submission" date="2020-08" db="EMBL/GenBank/DDBJ databases">
        <authorList>
            <person name="Newling K."/>
            <person name="Davey J."/>
            <person name="Forrester S."/>
        </authorList>
    </citation>
    <scope>NUCLEOTIDE SEQUENCE [LARGE SCALE GENOMIC DNA]</scope>
    <source>
        <strain evidence="3">Crithidia deanei Carvalho (ATCC PRA-265)</strain>
    </source>
</reference>
<dbReference type="OrthoDB" id="252656at2759"/>
<feature type="region of interest" description="Disordered" evidence="1">
    <location>
        <begin position="75"/>
        <end position="100"/>
    </location>
</feature>
<proteinExistence type="predicted"/>
<evidence type="ECO:0000313" key="3">
    <source>
        <dbReference type="Proteomes" id="UP000515908"/>
    </source>
</evidence>
<sequence length="308" mass="34568">MSDAVLEILEDITVREDNASPVVEVAHSHGSGATLKRTRVVYLSSSDEDEENNNGAPRRVVSEEVVAEEETLLELKKEAEAQERSRPEVDGIPFPQREDDGGIAFMEDLHVTAESEEEAPKPKRQKRLVTVIPVEEMKRIARRPVVFFPEQEGEEEEGSPSAEVRLQPAEVDEEGNVLTVQCAGGYTLTANEADYQDEEGEEAPAEEEEEEDEEEEEEALDALVVCAVCERLVECCQSPELDPNIAKAAEKFTAEVQPLLTAVQEASITCEELAQRVEWPLKRFMRIYKSVYRPRDEPIIIDGQRMDL</sequence>
<gene>
    <name evidence="2" type="ORF">ADEAN_000625300</name>
</gene>
<name>A0A7G2CFZ9_9TRYP</name>
<dbReference type="Proteomes" id="UP000515908">
    <property type="component" value="Chromosome 12"/>
</dbReference>
<feature type="compositionally biased region" description="Basic and acidic residues" evidence="1">
    <location>
        <begin position="75"/>
        <end position="89"/>
    </location>
</feature>
<dbReference type="VEuPathDB" id="TriTrypDB:ADEAN_000625300"/>